<evidence type="ECO:0000313" key="1">
    <source>
        <dbReference type="EMBL" id="SVC91375.1"/>
    </source>
</evidence>
<sequence>MRAVDCQDLAKGQIMILSKVFDIYEDIKLRHAKLSLILGELNERAAVF</sequence>
<organism evidence="1">
    <name type="scientific">marine metagenome</name>
    <dbReference type="NCBI Taxonomy" id="408172"/>
    <lineage>
        <taxon>unclassified sequences</taxon>
        <taxon>metagenomes</taxon>
        <taxon>ecological metagenomes</taxon>
    </lineage>
</organism>
<accession>A0A382R2P0</accession>
<dbReference type="AlphaFoldDB" id="A0A382R2P0"/>
<proteinExistence type="predicted"/>
<gene>
    <name evidence="1" type="ORF">METZ01_LOCUS344229</name>
</gene>
<protein>
    <submittedName>
        <fullName evidence="1">Uncharacterized protein</fullName>
    </submittedName>
</protein>
<dbReference type="EMBL" id="UINC01118320">
    <property type="protein sequence ID" value="SVC91375.1"/>
    <property type="molecule type" value="Genomic_DNA"/>
</dbReference>
<reference evidence="1" key="1">
    <citation type="submission" date="2018-05" db="EMBL/GenBank/DDBJ databases">
        <authorList>
            <person name="Lanie J.A."/>
            <person name="Ng W.-L."/>
            <person name="Kazmierczak K.M."/>
            <person name="Andrzejewski T.M."/>
            <person name="Davidsen T.M."/>
            <person name="Wayne K.J."/>
            <person name="Tettelin H."/>
            <person name="Glass J.I."/>
            <person name="Rusch D."/>
            <person name="Podicherti R."/>
            <person name="Tsui H.-C.T."/>
            <person name="Winkler M.E."/>
        </authorList>
    </citation>
    <scope>NUCLEOTIDE SEQUENCE</scope>
</reference>
<name>A0A382R2P0_9ZZZZ</name>